<dbReference type="EMBL" id="SSOD01000002">
    <property type="protein sequence ID" value="THF64433.1"/>
    <property type="molecule type" value="Genomic_DNA"/>
</dbReference>
<dbReference type="GO" id="GO:0009289">
    <property type="term" value="C:pilus"/>
    <property type="evidence" value="ECO:0007669"/>
    <property type="project" value="UniProtKB-SubCell"/>
</dbReference>
<sequence length="1190" mass="128004">MRMPRRASPARHRRRKKMKYASLMPAPIRSPKRRIPCRPGLLSLIATAIVMGGSTWPTAALAQVMAEDISQAPLYVSSQVEPNIMFILDDSGSMHYEITPDDYRAAGRTNGDVRFVFPRPAGVYGGSDYANTVSTVDDNAAYNALTRSPQVNKTYYNPSVTYTPWAKHDGSLYPSASASCAPHNPENTGSCPSGGTSVNAYARNLTVNNSNYQSPSWRTCTSATSCSSTTNSKTFWPATYFWHNGGSVWSWSNYTKVEIKSTTPNYSGHGRENRSDCTGGVCTYAQEIQNFANWYTYYRSRVLAARAGIGRAFAQQGESMRVGYGAINKASSSVDGVNTSTIVRGVRPFTGADREAFFTELYGRTIPNAGTPLRGALDDAGKYFSRTDNRGPWGAVPGNNNSSPHLECRQSFTILMTDGYYSDGPSSVTGNIDDTAGPIITAPDGSTYQYTAADPYKDEYSGTLADIAMYYWRTDLRSDLANRVPTGLQNPAFWQHMVTFGVGFGVTGSVDESDAWAAVESGSSINWPDPADSNPAKLDDLLHAGINSRGGFFSAQNPEEFAAGLGNTLASIVSRARSSVNRMATSSVFLNTGSRVYQASFDSSDWSGRLVSYLPEEDGDGALDIDADWDAASELPAPASRNILSHAGGAGNGRGITFTWASGGLTDDQKALLGSAAVLNYLRGDRTGEGTTYRTRGSVLGDIINSDPVYVHQQNLGYNTLSGTEGSSYRNFVQTTKATRAPVVYVGANDGMLHAFHAEEGTELFAYVPNAVYPNLAALADPQYTHHYYVDGGITVTDAYFGGGWKTVLVGSLGAGGNSIYALDVTNPGSMTASKVLWEFTDADMGYTFGRPLVARLQNGAWAAIFGNGYGSASGKAVLYVVNLADGSLISKVETGVAGNNGLSGPTGYNTTDRSNLHALGFYAGDLLGNLWKFTMDGTCATGAGNCNWKVAYGSGTNLPLFTARNASGQVQPITVTPALRVHQKGGYMVLFGTGRFFAAGDAEDRSVQSVYGIWDKLQAIAETDRSTLQQQTITHQVIIDDFNARAISNSRVDWSSKRGWYLDLVPPAIAPATAGVAEGERVIRAPEVWFERLRVSTYVPSSDPCSATGYSWYMEIDLRTGGRLDYPVFGPPMYIPGTNIPVSGIAVPGGVPATIGDYLITDPEQNEWTGYDSGLDEEDEGRQSWRAAQ</sequence>
<organism evidence="9 10">
    <name type="scientific">Pseudothauera rhizosphaerae</name>
    <dbReference type="NCBI Taxonomy" id="2565932"/>
    <lineage>
        <taxon>Bacteria</taxon>
        <taxon>Pseudomonadati</taxon>
        <taxon>Pseudomonadota</taxon>
        <taxon>Betaproteobacteria</taxon>
        <taxon>Rhodocyclales</taxon>
        <taxon>Zoogloeaceae</taxon>
        <taxon>Pseudothauera</taxon>
    </lineage>
</organism>
<evidence type="ECO:0000313" key="9">
    <source>
        <dbReference type="EMBL" id="THF64433.1"/>
    </source>
</evidence>
<keyword evidence="6" id="KW-0281">Fimbrium</keyword>
<evidence type="ECO:0000256" key="7">
    <source>
        <dbReference type="SAM" id="MobiDB-lite"/>
    </source>
</evidence>
<comment type="caution">
    <text evidence="9">The sequence shown here is derived from an EMBL/GenBank/DDBJ whole genome shotgun (WGS) entry which is preliminary data.</text>
</comment>
<protein>
    <submittedName>
        <fullName evidence="9">Pilus assembly protein PilY</fullName>
    </submittedName>
</protein>
<name>A0A4S4AXS6_9RHOO</name>
<dbReference type="SUPFAM" id="SSF50998">
    <property type="entry name" value="Quinoprotein alcohol dehydrogenase-like"/>
    <property type="match status" value="1"/>
</dbReference>
<dbReference type="Proteomes" id="UP000307956">
    <property type="component" value="Unassembled WGS sequence"/>
</dbReference>
<keyword evidence="3" id="KW-1029">Fimbrium biogenesis</keyword>
<feature type="region of interest" description="Disordered" evidence="7">
    <location>
        <begin position="1167"/>
        <end position="1190"/>
    </location>
</feature>
<evidence type="ECO:0000256" key="2">
    <source>
        <dbReference type="ARBA" id="ARBA00008387"/>
    </source>
</evidence>
<comment type="similarity">
    <text evidence="2">Belongs to the PilY1 family.</text>
</comment>
<keyword evidence="10" id="KW-1185">Reference proteome</keyword>
<evidence type="ECO:0000256" key="5">
    <source>
        <dbReference type="ARBA" id="ARBA00022837"/>
    </source>
</evidence>
<dbReference type="AlphaFoldDB" id="A0A4S4AXS6"/>
<comment type="subcellular location">
    <subcellularLocation>
        <location evidence="1">Fimbrium</location>
    </subcellularLocation>
</comment>
<evidence type="ECO:0000256" key="4">
    <source>
        <dbReference type="ARBA" id="ARBA00022723"/>
    </source>
</evidence>
<evidence type="ECO:0000259" key="8">
    <source>
        <dbReference type="Pfam" id="PF05567"/>
    </source>
</evidence>
<feature type="domain" description="PilY1 beta-propeller" evidence="8">
    <location>
        <begin position="700"/>
        <end position="1037"/>
    </location>
</feature>
<proteinExistence type="inferred from homology"/>
<dbReference type="InterPro" id="IPR011047">
    <property type="entry name" value="Quinoprotein_ADH-like_sf"/>
</dbReference>
<keyword evidence="4" id="KW-0479">Metal-binding</keyword>
<evidence type="ECO:0000256" key="3">
    <source>
        <dbReference type="ARBA" id="ARBA00022558"/>
    </source>
</evidence>
<keyword evidence="5" id="KW-0106">Calcium</keyword>
<dbReference type="OrthoDB" id="7156875at2"/>
<dbReference type="Pfam" id="PF05567">
    <property type="entry name" value="T4P_PilY1"/>
    <property type="match status" value="1"/>
</dbReference>
<evidence type="ECO:0000313" key="10">
    <source>
        <dbReference type="Proteomes" id="UP000307956"/>
    </source>
</evidence>
<evidence type="ECO:0000256" key="6">
    <source>
        <dbReference type="ARBA" id="ARBA00023263"/>
    </source>
</evidence>
<evidence type="ECO:0000256" key="1">
    <source>
        <dbReference type="ARBA" id="ARBA00004561"/>
    </source>
</evidence>
<dbReference type="GO" id="GO:0046872">
    <property type="term" value="F:metal ion binding"/>
    <property type="evidence" value="ECO:0007669"/>
    <property type="project" value="UniProtKB-KW"/>
</dbReference>
<dbReference type="InterPro" id="IPR008707">
    <property type="entry name" value="B-propeller_PilY1"/>
</dbReference>
<accession>A0A4S4AXS6</accession>
<gene>
    <name evidence="9" type="ORF">E6O51_03765</name>
</gene>
<reference evidence="9 10" key="1">
    <citation type="submission" date="2019-04" db="EMBL/GenBank/DDBJ databases">
        <title>Azoarcus rhizosphaerae sp. nov. isolated from rhizosphere of Ficus religiosa.</title>
        <authorList>
            <person name="Lin S.-Y."/>
            <person name="Hameed A."/>
            <person name="Hsu Y.-H."/>
            <person name="Young C.-C."/>
        </authorList>
    </citation>
    <scope>NUCLEOTIDE SEQUENCE [LARGE SCALE GENOMIC DNA]</scope>
    <source>
        <strain evidence="9 10">CC-YHH848</strain>
    </source>
</reference>